<evidence type="ECO:0000313" key="2">
    <source>
        <dbReference type="Proteomes" id="UP000789702"/>
    </source>
</evidence>
<organism evidence="1 2">
    <name type="scientific">Dentiscutata heterogama</name>
    <dbReference type="NCBI Taxonomy" id="1316150"/>
    <lineage>
        <taxon>Eukaryota</taxon>
        <taxon>Fungi</taxon>
        <taxon>Fungi incertae sedis</taxon>
        <taxon>Mucoromycota</taxon>
        <taxon>Glomeromycotina</taxon>
        <taxon>Glomeromycetes</taxon>
        <taxon>Diversisporales</taxon>
        <taxon>Gigasporaceae</taxon>
        <taxon>Dentiscutata</taxon>
    </lineage>
</organism>
<sequence length="44" mass="5449">TCKICQLTEPQNKWLEHLKEKHPDQTELIEFEEWKLKKNQKINE</sequence>
<gene>
    <name evidence="1" type="ORF">DHETER_LOCUS12595</name>
</gene>
<comment type="caution">
    <text evidence="1">The sequence shown here is derived from an EMBL/GenBank/DDBJ whole genome shotgun (WGS) entry which is preliminary data.</text>
</comment>
<accession>A0ACA9PQK4</accession>
<reference evidence="1" key="1">
    <citation type="submission" date="2021-06" db="EMBL/GenBank/DDBJ databases">
        <authorList>
            <person name="Kallberg Y."/>
            <person name="Tangrot J."/>
            <person name="Rosling A."/>
        </authorList>
    </citation>
    <scope>NUCLEOTIDE SEQUENCE</scope>
    <source>
        <strain evidence="1">IL203A</strain>
    </source>
</reference>
<keyword evidence="2" id="KW-1185">Reference proteome</keyword>
<feature type="non-terminal residue" evidence="1">
    <location>
        <position position="1"/>
    </location>
</feature>
<protein>
    <submittedName>
        <fullName evidence="1">7630_t:CDS:1</fullName>
    </submittedName>
</protein>
<evidence type="ECO:0000313" key="1">
    <source>
        <dbReference type="EMBL" id="CAG8716946.1"/>
    </source>
</evidence>
<dbReference type="EMBL" id="CAJVPU010031466">
    <property type="protein sequence ID" value="CAG8716946.1"/>
    <property type="molecule type" value="Genomic_DNA"/>
</dbReference>
<proteinExistence type="predicted"/>
<dbReference type="Proteomes" id="UP000789702">
    <property type="component" value="Unassembled WGS sequence"/>
</dbReference>
<name>A0ACA9PQK4_9GLOM</name>